<keyword evidence="6 7" id="KW-0472">Membrane</keyword>
<sequence>MLAIPLAWLQLTYQKGRLAIAILGIMFAVILIAMQLGFQEALFKSSILLHLNLRSDLILIHPSSNNLLNLKQFSRRRLYQANGFAGVKSVHPVYIGLAPWNSPELGVKEDILAIGVSPQANPFLFPNIKPDFDKTQLPDVVLFDRGSREDFYGAVASEYEIAIARGKSLTKEVANRAITIGGLFNMGVSFAANGTLITSEQNFLRIFPDRLVGNISLGLVQLEQGADAIAIRDAIRSQLDQDVKVLTKQEFINLELNYWSEATPIGFIFGLGVAMGFIVGVVIVYQVLYKDVSDHLAEYATLKAMGYSNFYLFSLVLQESLLLALCGFLPAISVCALLYHITQSATGLLMELGSDRILQLFVLTIAMCAISGTLSLRKVQRADPAEIFD</sequence>
<dbReference type="PANTHER" id="PTHR43738">
    <property type="entry name" value="ABC TRANSPORTER, MEMBRANE PROTEIN"/>
    <property type="match status" value="1"/>
</dbReference>
<keyword evidence="10" id="KW-1185">Reference proteome</keyword>
<evidence type="ECO:0000256" key="3">
    <source>
        <dbReference type="ARBA" id="ARBA00022475"/>
    </source>
</evidence>
<feature type="transmembrane region" description="Helical" evidence="7">
    <location>
        <begin position="265"/>
        <end position="289"/>
    </location>
</feature>
<comment type="caution">
    <text evidence="9">The sequence shown here is derived from an EMBL/GenBank/DDBJ whole genome shotgun (WGS) entry which is preliminary data.</text>
</comment>
<evidence type="ECO:0000256" key="4">
    <source>
        <dbReference type="ARBA" id="ARBA00022692"/>
    </source>
</evidence>
<reference evidence="9 10" key="1">
    <citation type="submission" date="2020-03" db="EMBL/GenBank/DDBJ databases">
        <title>Draft Genome Sequence of 2-Methylisoborneol Producing Pseudanabaena yagii Strain GIHE-NHR1 Isolated from North Han River in South Korea.</title>
        <authorList>
            <person name="Jeong J."/>
        </authorList>
    </citation>
    <scope>NUCLEOTIDE SEQUENCE [LARGE SCALE GENOMIC DNA]</scope>
    <source>
        <strain evidence="9 10">GIHE-NHR1</strain>
    </source>
</reference>
<keyword evidence="5 7" id="KW-1133">Transmembrane helix</keyword>
<evidence type="ECO:0000256" key="1">
    <source>
        <dbReference type="ARBA" id="ARBA00004651"/>
    </source>
</evidence>
<keyword evidence="2" id="KW-0813">Transport</keyword>
<gene>
    <name evidence="9" type="ORF">HC246_06755</name>
</gene>
<organism evidence="9 10">
    <name type="scientific">Pseudanabaena yagii GIHE-NHR1</name>
    <dbReference type="NCBI Taxonomy" id="2722753"/>
    <lineage>
        <taxon>Bacteria</taxon>
        <taxon>Bacillati</taxon>
        <taxon>Cyanobacteriota</taxon>
        <taxon>Cyanophyceae</taxon>
        <taxon>Pseudanabaenales</taxon>
        <taxon>Pseudanabaenaceae</taxon>
        <taxon>Pseudanabaena</taxon>
        <taxon>Pseudanabaena yagii</taxon>
    </lineage>
</organism>
<accession>A0ABX1LNM3</accession>
<feature type="transmembrane region" description="Helical" evidence="7">
    <location>
        <begin position="357"/>
        <end position="376"/>
    </location>
</feature>
<comment type="subcellular location">
    <subcellularLocation>
        <location evidence="1">Cell membrane</location>
        <topology evidence="1">Multi-pass membrane protein</topology>
    </subcellularLocation>
</comment>
<protein>
    <submittedName>
        <fullName evidence="9">FtsX-like permease family protein</fullName>
    </submittedName>
</protein>
<dbReference type="Pfam" id="PF02687">
    <property type="entry name" value="FtsX"/>
    <property type="match status" value="1"/>
</dbReference>
<dbReference type="NCBIfam" id="TIGR01185">
    <property type="entry name" value="devC"/>
    <property type="match status" value="1"/>
</dbReference>
<name>A0ABX1LNM3_9CYAN</name>
<feature type="domain" description="ABC3 transporter permease C-terminal" evidence="8">
    <location>
        <begin position="273"/>
        <end position="383"/>
    </location>
</feature>
<dbReference type="PIRSF" id="PIRSF031773">
    <property type="entry name" value="DevC"/>
    <property type="match status" value="1"/>
</dbReference>
<feature type="transmembrane region" description="Helical" evidence="7">
    <location>
        <begin position="310"/>
        <end position="341"/>
    </location>
</feature>
<evidence type="ECO:0000313" key="10">
    <source>
        <dbReference type="Proteomes" id="UP000738376"/>
    </source>
</evidence>
<evidence type="ECO:0000313" key="9">
    <source>
        <dbReference type="EMBL" id="NMF57723.1"/>
    </source>
</evidence>
<keyword evidence="4 7" id="KW-0812">Transmembrane</keyword>
<keyword evidence="3" id="KW-1003">Cell membrane</keyword>
<dbReference type="InterPro" id="IPR005891">
    <property type="entry name" value="DevC"/>
</dbReference>
<evidence type="ECO:0000256" key="2">
    <source>
        <dbReference type="ARBA" id="ARBA00022448"/>
    </source>
</evidence>
<dbReference type="EMBL" id="JAAVJL010000001">
    <property type="protein sequence ID" value="NMF57723.1"/>
    <property type="molecule type" value="Genomic_DNA"/>
</dbReference>
<feature type="transmembrane region" description="Helical" evidence="7">
    <location>
        <begin position="18"/>
        <end position="38"/>
    </location>
</feature>
<evidence type="ECO:0000256" key="7">
    <source>
        <dbReference type="SAM" id="Phobius"/>
    </source>
</evidence>
<dbReference type="PANTHER" id="PTHR43738:SF1">
    <property type="entry name" value="HEMIN TRANSPORT SYSTEM PERMEASE PROTEIN HRTB-RELATED"/>
    <property type="match status" value="1"/>
</dbReference>
<evidence type="ECO:0000256" key="6">
    <source>
        <dbReference type="ARBA" id="ARBA00023136"/>
    </source>
</evidence>
<evidence type="ECO:0000256" key="5">
    <source>
        <dbReference type="ARBA" id="ARBA00022989"/>
    </source>
</evidence>
<dbReference type="Proteomes" id="UP000738376">
    <property type="component" value="Unassembled WGS sequence"/>
</dbReference>
<dbReference type="InterPro" id="IPR003838">
    <property type="entry name" value="ABC3_permease_C"/>
</dbReference>
<dbReference type="InterPro" id="IPR051125">
    <property type="entry name" value="ABC-4/HrtB_transporter"/>
</dbReference>
<dbReference type="RefSeq" id="WP_169362719.1">
    <property type="nucleotide sequence ID" value="NZ_JAAVJL010000001.1"/>
</dbReference>
<proteinExistence type="predicted"/>
<evidence type="ECO:0000259" key="8">
    <source>
        <dbReference type="Pfam" id="PF02687"/>
    </source>
</evidence>